<keyword evidence="3 5" id="KW-1133">Transmembrane helix</keyword>
<dbReference type="InterPro" id="IPR035906">
    <property type="entry name" value="MetI-like_sf"/>
</dbReference>
<feature type="transmembrane region" description="Helical" evidence="5">
    <location>
        <begin position="100"/>
        <end position="126"/>
    </location>
</feature>
<dbReference type="Gene3D" id="1.10.3720.10">
    <property type="entry name" value="MetI-like"/>
    <property type="match status" value="2"/>
</dbReference>
<dbReference type="CDD" id="cd06261">
    <property type="entry name" value="TM_PBP2"/>
    <property type="match status" value="2"/>
</dbReference>
<feature type="transmembrane region" description="Helical" evidence="5">
    <location>
        <begin position="294"/>
        <end position="314"/>
    </location>
</feature>
<dbReference type="Proteomes" id="UP000001551">
    <property type="component" value="Chromosome"/>
</dbReference>
<name>E6U4C9_ETHHY</name>
<feature type="transmembrane region" description="Helical" evidence="5">
    <location>
        <begin position="408"/>
        <end position="426"/>
    </location>
</feature>
<feature type="transmembrane region" description="Helical" evidence="5">
    <location>
        <begin position="64"/>
        <end position="88"/>
    </location>
</feature>
<comment type="similarity">
    <text evidence="5">Belongs to the binding-protein-dependent transport system permease family.</text>
</comment>
<keyword evidence="4 5" id="KW-0472">Membrane</keyword>
<reference evidence="7 8" key="1">
    <citation type="submission" date="2010-12" db="EMBL/GenBank/DDBJ databases">
        <title>Complete sequence of Ethanoligenens harbinense YUAN-3.</title>
        <authorList>
            <person name="Lucas S."/>
            <person name="Copeland A."/>
            <person name="Lapidus A."/>
            <person name="Cheng J.-F."/>
            <person name="Bruce D."/>
            <person name="Goodwin L."/>
            <person name="Pitluck S."/>
            <person name="Chertkov O."/>
            <person name="Misra M."/>
            <person name="Detter J.C."/>
            <person name="Han C."/>
            <person name="Tapia R."/>
            <person name="Land M."/>
            <person name="Hauser L."/>
            <person name="Jeffries C."/>
            <person name="Kyrpides N."/>
            <person name="Ivanova N."/>
            <person name="Mikhailova N."/>
            <person name="Wang A."/>
            <person name="Mouttaki H."/>
            <person name="He Z."/>
            <person name="Zhou J."/>
            <person name="Hemme C.L."/>
            <person name="Woyke T."/>
        </authorList>
    </citation>
    <scope>NUCLEOTIDE SEQUENCE [LARGE SCALE GENOMIC DNA]</scope>
    <source>
        <strain evidence="8">DSM 18485 / JCM 12961 / CGMCC 1.5033 / YUAN-3</strain>
    </source>
</reference>
<feature type="domain" description="ABC transmembrane type-1" evidence="6">
    <location>
        <begin position="65"/>
        <end position="264"/>
    </location>
</feature>
<dbReference type="InterPro" id="IPR000515">
    <property type="entry name" value="MetI-like"/>
</dbReference>
<evidence type="ECO:0000259" key="6">
    <source>
        <dbReference type="PROSITE" id="PS50928"/>
    </source>
</evidence>
<feature type="transmembrane region" description="Helical" evidence="5">
    <location>
        <begin position="20"/>
        <end position="44"/>
    </location>
</feature>
<dbReference type="PROSITE" id="PS50928">
    <property type="entry name" value="ABC_TM1"/>
    <property type="match status" value="2"/>
</dbReference>
<dbReference type="GO" id="GO:0005886">
    <property type="term" value="C:plasma membrane"/>
    <property type="evidence" value="ECO:0007669"/>
    <property type="project" value="UniProtKB-SubCell"/>
</dbReference>
<sequence>MPVVIKRRLGDMAQMKKDPLVLISVILLLVCSALFIVWPVFRVLGYAAGSDFSLFFRAGVWRNAMLHSLFLTALATLTGTAAAFLFAYTIVRLPVPLKKLFHFVTILPILSPPFILSLSYILLFGGQGIVTNRILGLHVNIFGWQGLWFVQTITFFPYAYAVMEGVLSSIPPSLEYAAANLGATRLRVFLDVTLPLCRPGIAGGALMVAINVLTDFGNPVMIGGNYSVLPTEAYMQVVGIGNLSTASMLTTMLLIPAVLIFLMNKYWITRRSYVTVTGKGNGMTLSKTPPAVKWVLFGVCMLFSLVVLSVYGILFYGSFTKLWGYDWTPSLKNYLYVFFAGGQIVNSILYALLSALLSSIIGAATAYLVQKKHTGLGRVLDFFAVIPGAVPGIFLGLGFAIAFNEPPLFLTGTTAIMVIALTVWNLPNCYTASTAALEQIGDSIEEASLNLGGGSLLTFRRIILPLLRAPFLSGFMVAFLRSVTCLSVVIFIYSVNTMVGTISILNFVQTGLWGSAAALTVLLIACSFAVMGVIRLLLRRQSKMGRNERVF</sequence>
<dbReference type="SUPFAM" id="SSF161098">
    <property type="entry name" value="MetI-like"/>
    <property type="match status" value="2"/>
</dbReference>
<dbReference type="RefSeq" id="WP_013486084.1">
    <property type="nucleotide sequence ID" value="NC_014828.1"/>
</dbReference>
<evidence type="ECO:0000256" key="3">
    <source>
        <dbReference type="ARBA" id="ARBA00022989"/>
    </source>
</evidence>
<dbReference type="EMBL" id="CP002400">
    <property type="protein sequence ID" value="ADU27736.1"/>
    <property type="molecule type" value="Genomic_DNA"/>
</dbReference>
<evidence type="ECO:0000256" key="2">
    <source>
        <dbReference type="ARBA" id="ARBA00022692"/>
    </source>
</evidence>
<dbReference type="KEGG" id="eha:Ethha_2221"/>
<feature type="transmembrane region" description="Helical" evidence="5">
    <location>
        <begin position="334"/>
        <end position="367"/>
    </location>
</feature>
<feature type="transmembrane region" description="Helical" evidence="5">
    <location>
        <begin position="146"/>
        <end position="167"/>
    </location>
</feature>
<accession>E6U4C9</accession>
<keyword evidence="8" id="KW-1185">Reference proteome</keyword>
<gene>
    <name evidence="7" type="ordered locus">Ethha_2221</name>
</gene>
<dbReference type="PANTHER" id="PTHR43496:SF1">
    <property type="entry name" value="POLYGALACTURONAN_RHAMNOGALACTURONAN TRANSPORT SYSTEM PERMEASE PROTEIN YTEP"/>
    <property type="match status" value="1"/>
</dbReference>
<dbReference type="GO" id="GO:0055085">
    <property type="term" value="P:transmembrane transport"/>
    <property type="evidence" value="ECO:0007669"/>
    <property type="project" value="InterPro"/>
</dbReference>
<evidence type="ECO:0000313" key="8">
    <source>
        <dbReference type="Proteomes" id="UP000001551"/>
    </source>
</evidence>
<evidence type="ECO:0000313" key="7">
    <source>
        <dbReference type="EMBL" id="ADU27736.1"/>
    </source>
</evidence>
<dbReference type="HOGENOM" id="CLU_021838_1_2_9"/>
<dbReference type="AlphaFoldDB" id="E6U4C9"/>
<feature type="transmembrane region" description="Helical" evidence="5">
    <location>
        <begin position="188"/>
        <end position="213"/>
    </location>
</feature>
<proteinExistence type="inferred from homology"/>
<organism evidence="7 8">
    <name type="scientific">Ethanoligenens harbinense (strain DSM 18485 / JCM 12961 / CGMCC 1.5033 / YUAN-3)</name>
    <dbReference type="NCBI Taxonomy" id="663278"/>
    <lineage>
        <taxon>Bacteria</taxon>
        <taxon>Bacillati</taxon>
        <taxon>Bacillota</taxon>
        <taxon>Clostridia</taxon>
        <taxon>Eubacteriales</taxon>
        <taxon>Oscillospiraceae</taxon>
        <taxon>Ethanoligenens</taxon>
    </lineage>
</organism>
<feature type="domain" description="ABC transmembrane type-1" evidence="6">
    <location>
        <begin position="344"/>
        <end position="534"/>
    </location>
</feature>
<feature type="transmembrane region" description="Helical" evidence="5">
    <location>
        <begin position="469"/>
        <end position="493"/>
    </location>
</feature>
<dbReference type="Pfam" id="PF00528">
    <property type="entry name" value="BPD_transp_1"/>
    <property type="match status" value="2"/>
</dbReference>
<evidence type="ECO:0000256" key="4">
    <source>
        <dbReference type="ARBA" id="ARBA00023136"/>
    </source>
</evidence>
<dbReference type="eggNOG" id="COG1178">
    <property type="taxonomic scope" value="Bacteria"/>
</dbReference>
<protein>
    <submittedName>
        <fullName evidence="7">Binding-protein-dependent transport systems inner membrane component</fullName>
    </submittedName>
</protein>
<feature type="transmembrane region" description="Helical" evidence="5">
    <location>
        <begin position="233"/>
        <end position="262"/>
    </location>
</feature>
<evidence type="ECO:0000256" key="5">
    <source>
        <dbReference type="RuleBase" id="RU363032"/>
    </source>
</evidence>
<dbReference type="STRING" id="663278.Ethha_2221"/>
<comment type="subcellular location">
    <subcellularLocation>
        <location evidence="5">Cell membrane</location>
        <topology evidence="5">Multi-pass membrane protein</topology>
    </subcellularLocation>
    <subcellularLocation>
        <location evidence="1">Membrane</location>
        <topology evidence="1">Multi-pass membrane protein</topology>
    </subcellularLocation>
</comment>
<feature type="transmembrane region" description="Helical" evidence="5">
    <location>
        <begin position="513"/>
        <end position="538"/>
    </location>
</feature>
<feature type="transmembrane region" description="Helical" evidence="5">
    <location>
        <begin position="379"/>
        <end position="402"/>
    </location>
</feature>
<dbReference type="PANTHER" id="PTHR43496">
    <property type="entry name" value="PROTEIN LPLB"/>
    <property type="match status" value="1"/>
</dbReference>
<keyword evidence="2 5" id="KW-0812">Transmembrane</keyword>
<keyword evidence="5" id="KW-0813">Transport</keyword>
<evidence type="ECO:0000256" key="1">
    <source>
        <dbReference type="ARBA" id="ARBA00004141"/>
    </source>
</evidence>